<protein>
    <recommendedName>
        <fullName evidence="4">dihydrolipoyllysine-residue succinyltransferase</fullName>
        <ecNumber evidence="4">2.3.1.61</ecNumber>
    </recommendedName>
    <alternativeName>
        <fullName evidence="10">2-oxoglutarate dehydrogenase complex component E2</fullName>
    </alternativeName>
</protein>
<dbReference type="InterPro" id="IPR003016">
    <property type="entry name" value="2-oxoA_DH_lipoyl-BS"/>
</dbReference>
<dbReference type="Pfam" id="PF00198">
    <property type="entry name" value="2-oxoacid_dh"/>
    <property type="match status" value="1"/>
</dbReference>
<dbReference type="InterPro" id="IPR011053">
    <property type="entry name" value="Single_hybrid_motif"/>
</dbReference>
<evidence type="ECO:0000256" key="2">
    <source>
        <dbReference type="ARBA" id="ARBA00005145"/>
    </source>
</evidence>
<keyword evidence="7" id="KW-0450">Lipoyl</keyword>
<dbReference type="EMBL" id="JAPVEA010000005">
    <property type="protein sequence ID" value="KAJ5453639.1"/>
    <property type="molecule type" value="Genomic_DNA"/>
</dbReference>
<dbReference type="GO" id="GO:0045252">
    <property type="term" value="C:oxoglutarate dehydrogenase complex"/>
    <property type="evidence" value="ECO:0007669"/>
    <property type="project" value="InterPro"/>
</dbReference>
<dbReference type="AlphaFoldDB" id="A0AAD6G3Z3"/>
<keyword evidence="8" id="KW-0809">Transit peptide</keyword>
<evidence type="ECO:0000256" key="3">
    <source>
        <dbReference type="ARBA" id="ARBA00007317"/>
    </source>
</evidence>
<comment type="caution">
    <text evidence="13">The sequence shown here is derived from an EMBL/GenBank/DDBJ whole genome shotgun (WGS) entry which is preliminary data.</text>
</comment>
<evidence type="ECO:0000256" key="10">
    <source>
        <dbReference type="ARBA" id="ARBA00032406"/>
    </source>
</evidence>
<evidence type="ECO:0000256" key="9">
    <source>
        <dbReference type="ARBA" id="ARBA00023315"/>
    </source>
</evidence>
<feature type="domain" description="Lipoyl-binding" evidence="12">
    <location>
        <begin position="67"/>
        <end position="142"/>
    </location>
</feature>
<name>A0AAD6G3Z3_9EURO</name>
<dbReference type="GO" id="GO:0004149">
    <property type="term" value="F:dihydrolipoyllysine-residue succinyltransferase activity"/>
    <property type="evidence" value="ECO:0007669"/>
    <property type="project" value="UniProtKB-EC"/>
</dbReference>
<dbReference type="RefSeq" id="XP_056766595.1">
    <property type="nucleotide sequence ID" value="XM_056907977.1"/>
</dbReference>
<dbReference type="GO" id="GO:0006099">
    <property type="term" value="P:tricarboxylic acid cycle"/>
    <property type="evidence" value="ECO:0007669"/>
    <property type="project" value="UniProtKB-KW"/>
</dbReference>
<evidence type="ECO:0000256" key="6">
    <source>
        <dbReference type="ARBA" id="ARBA00022679"/>
    </source>
</evidence>
<comment type="pathway">
    <text evidence="2">Amino-acid degradation; L-lysine degradation via saccharopine pathway; glutaryl-CoA from L-lysine: step 6/6.</text>
</comment>
<feature type="compositionally biased region" description="Polar residues" evidence="11">
    <location>
        <begin position="149"/>
        <end position="168"/>
    </location>
</feature>
<evidence type="ECO:0000313" key="13">
    <source>
        <dbReference type="EMBL" id="KAJ5453639.1"/>
    </source>
</evidence>
<dbReference type="InterPro" id="IPR050537">
    <property type="entry name" value="2-oxoacid_dehydrogenase"/>
</dbReference>
<gene>
    <name evidence="13" type="ORF">N7458_004595</name>
</gene>
<evidence type="ECO:0000256" key="11">
    <source>
        <dbReference type="SAM" id="MobiDB-lite"/>
    </source>
</evidence>
<reference evidence="13" key="1">
    <citation type="submission" date="2022-12" db="EMBL/GenBank/DDBJ databases">
        <authorList>
            <person name="Petersen C."/>
        </authorList>
    </citation>
    <scope>NUCLEOTIDE SEQUENCE</scope>
    <source>
        <strain evidence="13">IBT 16125</strain>
    </source>
</reference>
<dbReference type="GO" id="GO:0005739">
    <property type="term" value="C:mitochondrion"/>
    <property type="evidence" value="ECO:0007669"/>
    <property type="project" value="TreeGrafter"/>
</dbReference>
<dbReference type="Gene3D" id="2.40.50.100">
    <property type="match status" value="1"/>
</dbReference>
<dbReference type="PROSITE" id="PS00189">
    <property type="entry name" value="LIPOYL"/>
    <property type="match status" value="1"/>
</dbReference>
<dbReference type="Proteomes" id="UP001213681">
    <property type="component" value="Unassembled WGS sequence"/>
</dbReference>
<dbReference type="InterPro" id="IPR006255">
    <property type="entry name" value="SucB"/>
</dbReference>
<dbReference type="NCBIfam" id="TIGR01347">
    <property type="entry name" value="sucB"/>
    <property type="match status" value="1"/>
</dbReference>
<dbReference type="PANTHER" id="PTHR43416">
    <property type="entry name" value="DIHYDROLIPOYLLYSINE-RESIDUE SUCCINYLTRANSFERASE COMPONENT OF 2-OXOGLUTARATE DEHYDROGENASE COMPLEX, MITOCHONDRIAL-RELATED"/>
    <property type="match status" value="1"/>
</dbReference>
<dbReference type="InterPro" id="IPR000089">
    <property type="entry name" value="Biotin_lipoyl"/>
</dbReference>
<comment type="cofactor">
    <cofactor evidence="1">
        <name>(R)-lipoate</name>
        <dbReference type="ChEBI" id="CHEBI:83088"/>
    </cofactor>
</comment>
<dbReference type="Pfam" id="PF00364">
    <property type="entry name" value="Biotin_lipoyl"/>
    <property type="match status" value="1"/>
</dbReference>
<accession>A0AAD6G3Z3</accession>
<dbReference type="Gene3D" id="3.30.559.10">
    <property type="entry name" value="Chloramphenicol acetyltransferase-like domain"/>
    <property type="match status" value="1"/>
</dbReference>
<dbReference type="PROSITE" id="PS50968">
    <property type="entry name" value="BIOTINYL_LIPOYL"/>
    <property type="match status" value="1"/>
</dbReference>
<dbReference type="CDD" id="cd06849">
    <property type="entry name" value="lipoyl_domain"/>
    <property type="match status" value="1"/>
</dbReference>
<keyword evidence="9" id="KW-0012">Acyltransferase</keyword>
<evidence type="ECO:0000256" key="8">
    <source>
        <dbReference type="ARBA" id="ARBA00022946"/>
    </source>
</evidence>
<evidence type="ECO:0000256" key="4">
    <source>
        <dbReference type="ARBA" id="ARBA00012945"/>
    </source>
</evidence>
<evidence type="ECO:0000256" key="5">
    <source>
        <dbReference type="ARBA" id="ARBA00022532"/>
    </source>
</evidence>
<keyword evidence="14" id="KW-1185">Reference proteome</keyword>
<dbReference type="InterPro" id="IPR001078">
    <property type="entry name" value="2-oxoacid_DH_actylTfrase"/>
</dbReference>
<sequence length="466" mass="51562">MLPRGFSNPVLRPGRTSRFWRGTRLFHTRLWKSSKNLRLSTNSQWAECPFFFSTRSFTLSCPRYGADAIVRVPTMAESITEGTLTRFSKEVGEFIERDEELATIETDKIDVSVNTPHSGIIQQLLEAEGDTVTVDQAIAELRPEESPSETEANGTGQNSSELASNYSAPHSLDDSRPSAAPAITESLTLMTPESHLKLNAKSNHSLLQQSQTPKGKRGENRVKMTRIRQKTTQHLKESQNTAAFLTTFNEVDMSKIIEFRKNNKDTVMEKHGVKPSFMGAMAKASVLALKEIPAVNGSVENGDTIVYRDYVDLSVAASIPKGLVTPVLRNIESMSIVEIEKGISELVAKVKTPIHTIYEARANSLAKARDGKLTMDDLIGGSFTISNSGIWGSLFGTPIINTPQTAVLGTYGILDRPVAVNGQVEIRPMMYIALTYDHRIIDGREAVRFLNIVKDHLEQPERMLLG</sequence>
<dbReference type="PANTHER" id="PTHR43416:SF5">
    <property type="entry name" value="DIHYDROLIPOYLLYSINE-RESIDUE SUCCINYLTRANSFERASE COMPONENT OF 2-OXOGLUTARATE DEHYDROGENASE COMPLEX, MITOCHONDRIAL"/>
    <property type="match status" value="1"/>
</dbReference>
<dbReference type="EC" id="2.3.1.61" evidence="4"/>
<feature type="region of interest" description="Disordered" evidence="11">
    <location>
        <begin position="141"/>
        <end position="178"/>
    </location>
</feature>
<dbReference type="SUPFAM" id="SSF52777">
    <property type="entry name" value="CoA-dependent acyltransferases"/>
    <property type="match status" value="1"/>
</dbReference>
<reference evidence="13" key="2">
    <citation type="journal article" date="2023" name="IMA Fungus">
        <title>Comparative genomic study of the Penicillium genus elucidates a diverse pangenome and 15 lateral gene transfer events.</title>
        <authorList>
            <person name="Petersen C."/>
            <person name="Sorensen T."/>
            <person name="Nielsen M.R."/>
            <person name="Sondergaard T.E."/>
            <person name="Sorensen J.L."/>
            <person name="Fitzpatrick D.A."/>
            <person name="Frisvad J.C."/>
            <person name="Nielsen K.L."/>
        </authorList>
    </citation>
    <scope>NUCLEOTIDE SEQUENCE</scope>
    <source>
        <strain evidence="13">IBT 16125</strain>
    </source>
</reference>
<comment type="similarity">
    <text evidence="3">Belongs to the 2-oxoacid dehydrogenase family.</text>
</comment>
<evidence type="ECO:0000259" key="12">
    <source>
        <dbReference type="PROSITE" id="PS50968"/>
    </source>
</evidence>
<dbReference type="InterPro" id="IPR023213">
    <property type="entry name" value="CAT-like_dom_sf"/>
</dbReference>
<dbReference type="SUPFAM" id="SSF51230">
    <property type="entry name" value="Single hybrid motif"/>
    <property type="match status" value="1"/>
</dbReference>
<evidence type="ECO:0000313" key="14">
    <source>
        <dbReference type="Proteomes" id="UP001213681"/>
    </source>
</evidence>
<organism evidence="13 14">
    <name type="scientific">Penicillium daleae</name>
    <dbReference type="NCBI Taxonomy" id="63821"/>
    <lineage>
        <taxon>Eukaryota</taxon>
        <taxon>Fungi</taxon>
        <taxon>Dikarya</taxon>
        <taxon>Ascomycota</taxon>
        <taxon>Pezizomycotina</taxon>
        <taxon>Eurotiomycetes</taxon>
        <taxon>Eurotiomycetidae</taxon>
        <taxon>Eurotiales</taxon>
        <taxon>Aspergillaceae</taxon>
        <taxon>Penicillium</taxon>
    </lineage>
</organism>
<proteinExistence type="inferred from homology"/>
<keyword evidence="5" id="KW-0816">Tricarboxylic acid cycle</keyword>
<keyword evidence="6" id="KW-0808">Transferase</keyword>
<dbReference type="GeneID" id="81598220"/>
<evidence type="ECO:0000256" key="1">
    <source>
        <dbReference type="ARBA" id="ARBA00001938"/>
    </source>
</evidence>
<evidence type="ECO:0000256" key="7">
    <source>
        <dbReference type="ARBA" id="ARBA00022823"/>
    </source>
</evidence>